<name>A3ZM36_9BACT</name>
<dbReference type="InterPro" id="IPR045584">
    <property type="entry name" value="Pilin-like"/>
</dbReference>
<evidence type="ECO:0000259" key="2">
    <source>
        <dbReference type="Pfam" id="PF07596"/>
    </source>
</evidence>
<dbReference type="Proteomes" id="UP000004358">
    <property type="component" value="Unassembled WGS sequence"/>
</dbReference>
<keyword evidence="1" id="KW-0472">Membrane</keyword>
<dbReference type="InterPro" id="IPR011453">
    <property type="entry name" value="DUF1559"/>
</dbReference>
<sequence>MAIQDAFCLVVEREKQRADSPALMAINSICRRKPFDDISALVFLRGFIVIVLRNRLRGFTLVELLVVIAIIGVLIALLLPAVQQAREAARRSQCRNNLKQFGLALHNYHDVHRKFPMGYVDSASANSATRDGGWSWQAMILHQLEQSALFEQIDFTAGPFGGDSVPENVSAVGNSLSAFNCPSDTKPSHAELFTASNNGHVQQIATSSYAGILGSNGPKENPCAAGNSLAANPDQRGLFTANECRRFRDVLDGTSNTACIGEVTWAVSNNQVLFGSVGKGGSANCHTPNKDNVDFPPHRHLRNHKVKLNGPPTDRVFSGFHSLHIGGAHFLFVDGSAHFISENIQHTASAAADPPSDWGIYQRLASIDDGEPVDEF</sequence>
<dbReference type="PANTHER" id="PTHR30093">
    <property type="entry name" value="GENERAL SECRETION PATHWAY PROTEIN G"/>
    <property type="match status" value="1"/>
</dbReference>
<keyword evidence="1" id="KW-1133">Transmembrane helix</keyword>
<evidence type="ECO:0000256" key="1">
    <source>
        <dbReference type="SAM" id="Phobius"/>
    </source>
</evidence>
<reference evidence="3 4" key="1">
    <citation type="submission" date="2006-02" db="EMBL/GenBank/DDBJ databases">
        <authorList>
            <person name="Amann R."/>
            <person name="Ferriera S."/>
            <person name="Johnson J."/>
            <person name="Kravitz S."/>
            <person name="Halpern A."/>
            <person name="Remington K."/>
            <person name="Beeson K."/>
            <person name="Tran B."/>
            <person name="Rogers Y.-H."/>
            <person name="Friedman R."/>
            <person name="Venter J.C."/>
        </authorList>
    </citation>
    <scope>NUCLEOTIDE SEQUENCE [LARGE SCALE GENOMIC DNA]</scope>
    <source>
        <strain evidence="3 4">DSM 3645</strain>
    </source>
</reference>
<proteinExistence type="predicted"/>
<keyword evidence="1" id="KW-0812">Transmembrane</keyword>
<dbReference type="eggNOG" id="COG2165">
    <property type="taxonomic scope" value="Bacteria"/>
</dbReference>
<evidence type="ECO:0000313" key="4">
    <source>
        <dbReference type="Proteomes" id="UP000004358"/>
    </source>
</evidence>
<comment type="caution">
    <text evidence="3">The sequence shown here is derived from an EMBL/GenBank/DDBJ whole genome shotgun (WGS) entry which is preliminary data.</text>
</comment>
<gene>
    <name evidence="3" type="ORF">DSM3645_10477</name>
</gene>
<dbReference type="Pfam" id="PF07963">
    <property type="entry name" value="N_methyl"/>
    <property type="match status" value="1"/>
</dbReference>
<feature type="domain" description="DUF1559" evidence="2">
    <location>
        <begin position="83"/>
        <end position="345"/>
    </location>
</feature>
<dbReference type="Pfam" id="PF07596">
    <property type="entry name" value="SBP_bac_10"/>
    <property type="match status" value="1"/>
</dbReference>
<dbReference type="InterPro" id="IPR012902">
    <property type="entry name" value="N_methyl_site"/>
</dbReference>
<dbReference type="HOGENOM" id="CLU_041661_0_0_0"/>
<dbReference type="EMBL" id="AANZ01000001">
    <property type="protein sequence ID" value="EAQ82819.1"/>
    <property type="molecule type" value="Genomic_DNA"/>
</dbReference>
<dbReference type="PROSITE" id="PS00409">
    <property type="entry name" value="PROKAR_NTER_METHYL"/>
    <property type="match status" value="1"/>
</dbReference>
<dbReference type="Gene3D" id="3.30.700.10">
    <property type="entry name" value="Glycoprotein, Type 4 Pilin"/>
    <property type="match status" value="1"/>
</dbReference>
<accession>A3ZM36</accession>
<feature type="transmembrane region" description="Helical" evidence="1">
    <location>
        <begin position="58"/>
        <end position="82"/>
    </location>
</feature>
<protein>
    <recommendedName>
        <fullName evidence="2">DUF1559 domain-containing protein</fullName>
    </recommendedName>
</protein>
<dbReference type="InterPro" id="IPR027558">
    <property type="entry name" value="Pre_pil_HX9DG_C"/>
</dbReference>
<dbReference type="NCBIfam" id="TIGR02532">
    <property type="entry name" value="IV_pilin_GFxxxE"/>
    <property type="match status" value="1"/>
</dbReference>
<dbReference type="AlphaFoldDB" id="A3ZM36"/>
<dbReference type="NCBIfam" id="TIGR04294">
    <property type="entry name" value="pre_pil_HX9DG"/>
    <property type="match status" value="1"/>
</dbReference>
<evidence type="ECO:0000313" key="3">
    <source>
        <dbReference type="EMBL" id="EAQ82819.1"/>
    </source>
</evidence>
<dbReference type="PANTHER" id="PTHR30093:SF2">
    <property type="entry name" value="TYPE II SECRETION SYSTEM PROTEIN H"/>
    <property type="match status" value="1"/>
</dbReference>
<organism evidence="3 4">
    <name type="scientific">Blastopirellula marina DSM 3645</name>
    <dbReference type="NCBI Taxonomy" id="314230"/>
    <lineage>
        <taxon>Bacteria</taxon>
        <taxon>Pseudomonadati</taxon>
        <taxon>Planctomycetota</taxon>
        <taxon>Planctomycetia</taxon>
        <taxon>Pirellulales</taxon>
        <taxon>Pirellulaceae</taxon>
        <taxon>Blastopirellula</taxon>
    </lineage>
</organism>
<dbReference type="STRING" id="314230.DSM3645_10477"/>
<dbReference type="SUPFAM" id="SSF54523">
    <property type="entry name" value="Pili subunits"/>
    <property type="match status" value="1"/>
</dbReference>